<gene>
    <name evidence="3" type="ORF">RDB_LOCUS172836</name>
</gene>
<keyword evidence="2" id="KW-1133">Transmembrane helix</keyword>
<dbReference type="EMBL" id="CAJMWW010000380">
    <property type="protein sequence ID" value="CAE6469312.1"/>
    <property type="molecule type" value="Genomic_DNA"/>
</dbReference>
<evidence type="ECO:0000256" key="2">
    <source>
        <dbReference type="SAM" id="Phobius"/>
    </source>
</evidence>
<proteinExistence type="predicted"/>
<evidence type="ECO:0000256" key="1">
    <source>
        <dbReference type="SAM" id="MobiDB-lite"/>
    </source>
</evidence>
<reference evidence="3" key="1">
    <citation type="submission" date="2021-01" db="EMBL/GenBank/DDBJ databases">
        <authorList>
            <person name="Kaushik A."/>
        </authorList>
    </citation>
    <scope>NUCLEOTIDE SEQUENCE</scope>
    <source>
        <strain evidence="3">AG3-T5</strain>
    </source>
</reference>
<comment type="caution">
    <text evidence="3">The sequence shown here is derived from an EMBL/GenBank/DDBJ whole genome shotgun (WGS) entry which is preliminary data.</text>
</comment>
<feature type="region of interest" description="Disordered" evidence="1">
    <location>
        <begin position="161"/>
        <end position="238"/>
    </location>
</feature>
<organism evidence="3 4">
    <name type="scientific">Rhizoctonia solani</name>
    <dbReference type="NCBI Taxonomy" id="456999"/>
    <lineage>
        <taxon>Eukaryota</taxon>
        <taxon>Fungi</taxon>
        <taxon>Dikarya</taxon>
        <taxon>Basidiomycota</taxon>
        <taxon>Agaricomycotina</taxon>
        <taxon>Agaricomycetes</taxon>
        <taxon>Cantharellales</taxon>
        <taxon>Ceratobasidiaceae</taxon>
        <taxon>Rhizoctonia</taxon>
    </lineage>
</organism>
<accession>A0A8H3BWY6</accession>
<feature type="compositionally biased region" description="Low complexity" evidence="1">
    <location>
        <begin position="227"/>
        <end position="238"/>
    </location>
</feature>
<keyword evidence="2" id="KW-0812">Transmembrane</keyword>
<name>A0A8H3BWY6_9AGAM</name>
<evidence type="ECO:0000313" key="3">
    <source>
        <dbReference type="EMBL" id="CAE6469312.1"/>
    </source>
</evidence>
<dbReference type="Proteomes" id="UP000663841">
    <property type="component" value="Unassembled WGS sequence"/>
</dbReference>
<keyword evidence="2" id="KW-0472">Membrane</keyword>
<dbReference type="AlphaFoldDB" id="A0A8H3BWY6"/>
<feature type="transmembrane region" description="Helical" evidence="2">
    <location>
        <begin position="12"/>
        <end position="33"/>
    </location>
</feature>
<evidence type="ECO:0008006" key="5">
    <source>
        <dbReference type="Google" id="ProtNLM"/>
    </source>
</evidence>
<sequence length="305" mass="34048">MGKRSAPIYSAGVFSTIFSTITTLLSFLIPPIVNPKSTLSTLRTDVRQIVGLTRKSQHRELIEFGEYVDRLVQQLVLIMENDQVARQANVVKNLEELQKTLLSILQRISRIHGAGGLTSRRHIRFPEEDYISQMRQELHNALSVFQFVAVLELLAKDANPHTGGTVADPPKPYQPQTTNPSDPSPEPSRLQPCQCPQPAKPIQDDRFPHPHPTTQPYIPRVNPQATPPTTTRGTPETGEISNAFVNVERCRRSLRHSHSPIRVMELASALGQLSVLLERGGRTREALEASQGSAELYRSLAEQLH</sequence>
<evidence type="ECO:0000313" key="4">
    <source>
        <dbReference type="Proteomes" id="UP000663841"/>
    </source>
</evidence>
<protein>
    <recommendedName>
        <fullName evidence="5">Transmembrane protein</fullName>
    </recommendedName>
</protein>